<dbReference type="InterPro" id="IPR051534">
    <property type="entry name" value="CBASS_pafABC_assoc_protein"/>
</dbReference>
<dbReference type="AlphaFoldDB" id="A0A1N7MBU3"/>
<feature type="domain" description="WCX" evidence="2">
    <location>
        <begin position="218"/>
        <end position="294"/>
    </location>
</feature>
<dbReference type="GO" id="GO:0003677">
    <property type="term" value="F:DNA binding"/>
    <property type="evidence" value="ECO:0007669"/>
    <property type="project" value="UniProtKB-KW"/>
</dbReference>
<feature type="domain" description="WYL" evidence="1">
    <location>
        <begin position="119"/>
        <end position="187"/>
    </location>
</feature>
<proteinExistence type="predicted"/>
<evidence type="ECO:0000259" key="1">
    <source>
        <dbReference type="Pfam" id="PF13280"/>
    </source>
</evidence>
<keyword evidence="3" id="KW-0238">DNA-binding</keyword>
<dbReference type="Proteomes" id="UP000186744">
    <property type="component" value="Unassembled WGS sequence"/>
</dbReference>
<dbReference type="PROSITE" id="PS52050">
    <property type="entry name" value="WYL"/>
    <property type="match status" value="1"/>
</dbReference>
<dbReference type="STRING" id="373668.SAMN05421786_102445"/>
<accession>A0A1N7MBU3</accession>
<dbReference type="PANTHER" id="PTHR34580">
    <property type="match status" value="1"/>
</dbReference>
<dbReference type="Pfam" id="PF13280">
    <property type="entry name" value="WYL"/>
    <property type="match status" value="1"/>
</dbReference>
<reference evidence="4" key="1">
    <citation type="submission" date="2017-01" db="EMBL/GenBank/DDBJ databases">
        <authorList>
            <person name="Varghese N."/>
            <person name="Submissions S."/>
        </authorList>
    </citation>
    <scope>NUCLEOTIDE SEQUENCE [LARGE SCALE GENOMIC DNA]</scope>
    <source>
        <strain evidence="4">DSM 18017</strain>
    </source>
</reference>
<dbReference type="PANTHER" id="PTHR34580:SF9">
    <property type="entry name" value="SLL5097 PROTEIN"/>
    <property type="match status" value="1"/>
</dbReference>
<evidence type="ECO:0000313" key="4">
    <source>
        <dbReference type="Proteomes" id="UP000186744"/>
    </source>
</evidence>
<dbReference type="Pfam" id="PF25583">
    <property type="entry name" value="WCX"/>
    <property type="match status" value="1"/>
</dbReference>
<sequence length="300" mass="35955">MSKRESIARYNIIIKKLRKRPATFAEIEEYLALESEIQAYNFNISKRTFQRDRDDIRSLYNIDILFDFSKKVYYIDFDEQPEANERILEAFDTFNALNLTDRLSKHIHFEKRKPQGTEHLYGVLHAIKNQIQIKFVYQKYWEDELTERIVEPYALKEFKNRWYVLSKDLGDDKIKSFALDRLTDLEILNKKFNFPKDFDVNEHYRYCFGIISPNGHQPEDVILSFNAFQGKYIKSLPLHDSQQILIDNEHELRIQLKLFITHDFFMELLSFGENLEVLKPQSLIDDLKSTVRNIQSIYEE</sequence>
<organism evidence="3 4">
    <name type="scientific">Chryseobacterium ureilyticum</name>
    <dbReference type="NCBI Taxonomy" id="373668"/>
    <lineage>
        <taxon>Bacteria</taxon>
        <taxon>Pseudomonadati</taxon>
        <taxon>Bacteroidota</taxon>
        <taxon>Flavobacteriia</taxon>
        <taxon>Flavobacteriales</taxon>
        <taxon>Weeksellaceae</taxon>
        <taxon>Chryseobacterium group</taxon>
        <taxon>Chryseobacterium</taxon>
    </lineage>
</organism>
<dbReference type="RefSeq" id="WP_076551538.1">
    <property type="nucleotide sequence ID" value="NZ_FTOL01000002.1"/>
</dbReference>
<evidence type="ECO:0000313" key="3">
    <source>
        <dbReference type="EMBL" id="SIS83527.1"/>
    </source>
</evidence>
<name>A0A1N7MBU3_9FLAO</name>
<gene>
    <name evidence="3" type="ORF">SAMN05421786_102445</name>
</gene>
<dbReference type="InterPro" id="IPR057727">
    <property type="entry name" value="WCX_dom"/>
</dbReference>
<dbReference type="InterPro" id="IPR026881">
    <property type="entry name" value="WYL_dom"/>
</dbReference>
<evidence type="ECO:0000259" key="2">
    <source>
        <dbReference type="Pfam" id="PF25583"/>
    </source>
</evidence>
<keyword evidence="4" id="KW-1185">Reference proteome</keyword>
<dbReference type="OrthoDB" id="43316at2"/>
<dbReference type="EMBL" id="FTOL01000002">
    <property type="protein sequence ID" value="SIS83527.1"/>
    <property type="molecule type" value="Genomic_DNA"/>
</dbReference>
<protein>
    <submittedName>
        <fullName evidence="3">Predicted DNA-binding transcriptional regulator YafY, contains an HTH and WYL domains</fullName>
    </submittedName>
</protein>